<sequence length="73" mass="8811">MHPKSIQVLLRTPNSRRLQTLTFDPSQPQTLRSLKLSLIPDHGNPRRFLLYRQREAPLRLPNRFFHSFRRSYL</sequence>
<name>A0AAV2GP18_9ROSI</name>
<dbReference type="EMBL" id="OZ034822">
    <property type="protein sequence ID" value="CAL1412485.1"/>
    <property type="molecule type" value="Genomic_DNA"/>
</dbReference>
<accession>A0AAV2GP18</accession>
<proteinExistence type="predicted"/>
<dbReference type="AlphaFoldDB" id="A0AAV2GP18"/>
<evidence type="ECO:0000313" key="1">
    <source>
        <dbReference type="EMBL" id="CAL1412485.1"/>
    </source>
</evidence>
<gene>
    <name evidence="1" type="ORF">LTRI10_LOCUS51775</name>
</gene>
<reference evidence="1 2" key="1">
    <citation type="submission" date="2024-04" db="EMBL/GenBank/DDBJ databases">
        <authorList>
            <person name="Fracassetti M."/>
        </authorList>
    </citation>
    <scope>NUCLEOTIDE SEQUENCE [LARGE SCALE GENOMIC DNA]</scope>
</reference>
<organism evidence="1 2">
    <name type="scientific">Linum trigynum</name>
    <dbReference type="NCBI Taxonomy" id="586398"/>
    <lineage>
        <taxon>Eukaryota</taxon>
        <taxon>Viridiplantae</taxon>
        <taxon>Streptophyta</taxon>
        <taxon>Embryophyta</taxon>
        <taxon>Tracheophyta</taxon>
        <taxon>Spermatophyta</taxon>
        <taxon>Magnoliopsida</taxon>
        <taxon>eudicotyledons</taxon>
        <taxon>Gunneridae</taxon>
        <taxon>Pentapetalae</taxon>
        <taxon>rosids</taxon>
        <taxon>fabids</taxon>
        <taxon>Malpighiales</taxon>
        <taxon>Linaceae</taxon>
        <taxon>Linum</taxon>
    </lineage>
</organism>
<protein>
    <submittedName>
        <fullName evidence="1">Uncharacterized protein</fullName>
    </submittedName>
</protein>
<dbReference type="Proteomes" id="UP001497516">
    <property type="component" value="Chromosome 9"/>
</dbReference>
<evidence type="ECO:0000313" key="2">
    <source>
        <dbReference type="Proteomes" id="UP001497516"/>
    </source>
</evidence>
<keyword evidence="2" id="KW-1185">Reference proteome</keyword>